<dbReference type="InterPro" id="IPR011990">
    <property type="entry name" value="TPR-like_helical_dom_sf"/>
</dbReference>
<keyword evidence="2" id="KW-1185">Reference proteome</keyword>
<organism evidence="1 2">
    <name type="scientific">Pythium insidiosum</name>
    <name type="common">Pythiosis disease agent</name>
    <dbReference type="NCBI Taxonomy" id="114742"/>
    <lineage>
        <taxon>Eukaryota</taxon>
        <taxon>Sar</taxon>
        <taxon>Stramenopiles</taxon>
        <taxon>Oomycota</taxon>
        <taxon>Peronosporomycetes</taxon>
        <taxon>Pythiales</taxon>
        <taxon>Pythiaceae</taxon>
        <taxon>Pythium</taxon>
    </lineage>
</organism>
<dbReference type="EMBL" id="JAKCXM010000032">
    <property type="protein sequence ID" value="KAJ0406518.1"/>
    <property type="molecule type" value="Genomic_DNA"/>
</dbReference>
<dbReference type="SUPFAM" id="SSF48452">
    <property type="entry name" value="TPR-like"/>
    <property type="match status" value="1"/>
</dbReference>
<sequence>MHDAVEDHDAGSTALWHGRLAALLAANKRYAKARRHYVAALALLSPDSDQITSTARRRLVTSLRCGLARVLVRLDERSQAIDMYMQALSEDGRCVAALVDISAQLLVDGQLTSALEHCNRALEIAPHTKEAHYNRNVILRRLGRQSEAIDCYWDLLQAQTTIARPLSLGEHERVSSSEALSPALGKQSAAEPLMVSVVCVKWGTKYGVDYVDKLYRGVMRHVDSSRVGVRFVCLTDDAAGIDASGDITCIRLEGNWRGWWNKAELFSPAVAATLERYCVYIDLDTVIVGDLTELFLALAYRLDVTRVFMLRTDAMANEQRLGGYNSSIIAWQNESTNQSEQGGLSAVYELLVEHFDTITSYIYKLDHWFEMMLPAITFVEDLAPGGIVEYQSLEAREMALPPAARVVCFPLRPKPHEATASWIPDHWR</sequence>
<protein>
    <recommendedName>
        <fullName evidence="3">Tetratricopeptide repeat protein</fullName>
    </recommendedName>
</protein>
<accession>A0AAD5Q919</accession>
<dbReference type="AlphaFoldDB" id="A0AAD5Q919"/>
<proteinExistence type="predicted"/>
<comment type="caution">
    <text evidence="1">The sequence shown here is derived from an EMBL/GenBank/DDBJ whole genome shotgun (WGS) entry which is preliminary data.</text>
</comment>
<name>A0AAD5Q919_PYTIN</name>
<dbReference type="InterPro" id="IPR029044">
    <property type="entry name" value="Nucleotide-diphossugar_trans"/>
</dbReference>
<evidence type="ECO:0000313" key="1">
    <source>
        <dbReference type="EMBL" id="KAJ0406518.1"/>
    </source>
</evidence>
<evidence type="ECO:0000313" key="2">
    <source>
        <dbReference type="Proteomes" id="UP001209570"/>
    </source>
</evidence>
<dbReference type="Gene3D" id="1.25.40.10">
    <property type="entry name" value="Tetratricopeptide repeat domain"/>
    <property type="match status" value="1"/>
</dbReference>
<dbReference type="SUPFAM" id="SSF53448">
    <property type="entry name" value="Nucleotide-diphospho-sugar transferases"/>
    <property type="match status" value="1"/>
</dbReference>
<reference evidence="1" key="1">
    <citation type="submission" date="2021-12" db="EMBL/GenBank/DDBJ databases">
        <title>Prjna785345.</title>
        <authorList>
            <person name="Rujirawat T."/>
            <person name="Krajaejun T."/>
        </authorList>
    </citation>
    <scope>NUCLEOTIDE SEQUENCE</scope>
    <source>
        <strain evidence="1">Pi057C3</strain>
    </source>
</reference>
<gene>
    <name evidence="1" type="ORF">P43SY_001449</name>
</gene>
<evidence type="ECO:0008006" key="3">
    <source>
        <dbReference type="Google" id="ProtNLM"/>
    </source>
</evidence>
<dbReference type="Proteomes" id="UP001209570">
    <property type="component" value="Unassembled WGS sequence"/>
</dbReference>
<dbReference type="SMART" id="SM00028">
    <property type="entry name" value="TPR"/>
    <property type="match status" value="4"/>
</dbReference>
<dbReference type="InterPro" id="IPR019734">
    <property type="entry name" value="TPR_rpt"/>
</dbReference>